<accession>A0AAD9Z9E4</accession>
<evidence type="ECO:0000256" key="3">
    <source>
        <dbReference type="PROSITE-ProRule" id="PRU00023"/>
    </source>
</evidence>
<feature type="repeat" description="ANK" evidence="3">
    <location>
        <begin position="335"/>
        <end position="367"/>
    </location>
</feature>
<feature type="repeat" description="ANK" evidence="3">
    <location>
        <begin position="202"/>
        <end position="234"/>
    </location>
</feature>
<dbReference type="EMBL" id="JASNWA010000006">
    <property type="protein sequence ID" value="KAK3174049.1"/>
    <property type="molecule type" value="Genomic_DNA"/>
</dbReference>
<dbReference type="SUPFAM" id="SSF48403">
    <property type="entry name" value="Ankyrin repeat"/>
    <property type="match status" value="1"/>
</dbReference>
<dbReference type="PANTHER" id="PTHR24173">
    <property type="entry name" value="ANKYRIN REPEAT CONTAINING"/>
    <property type="match status" value="1"/>
</dbReference>
<dbReference type="Gene3D" id="1.25.40.20">
    <property type="entry name" value="Ankyrin repeat-containing domain"/>
    <property type="match status" value="2"/>
</dbReference>
<organism evidence="4 5">
    <name type="scientific">Lepraria neglecta</name>
    <dbReference type="NCBI Taxonomy" id="209136"/>
    <lineage>
        <taxon>Eukaryota</taxon>
        <taxon>Fungi</taxon>
        <taxon>Dikarya</taxon>
        <taxon>Ascomycota</taxon>
        <taxon>Pezizomycotina</taxon>
        <taxon>Lecanoromycetes</taxon>
        <taxon>OSLEUM clade</taxon>
        <taxon>Lecanoromycetidae</taxon>
        <taxon>Lecanorales</taxon>
        <taxon>Lecanorineae</taxon>
        <taxon>Stereocaulaceae</taxon>
        <taxon>Lepraria</taxon>
    </lineage>
</organism>
<dbReference type="SMART" id="SM00248">
    <property type="entry name" value="ANK"/>
    <property type="match status" value="5"/>
</dbReference>
<dbReference type="Proteomes" id="UP001276659">
    <property type="component" value="Unassembled WGS sequence"/>
</dbReference>
<evidence type="ECO:0008006" key="6">
    <source>
        <dbReference type="Google" id="ProtNLM"/>
    </source>
</evidence>
<evidence type="ECO:0000256" key="1">
    <source>
        <dbReference type="ARBA" id="ARBA00022737"/>
    </source>
</evidence>
<comment type="caution">
    <text evidence="4">The sequence shown here is derived from an EMBL/GenBank/DDBJ whole genome shotgun (WGS) entry which is preliminary data.</text>
</comment>
<reference evidence="4" key="1">
    <citation type="submission" date="2022-11" db="EMBL/GenBank/DDBJ databases">
        <title>Chromosomal genome sequence assembly and mating type (MAT) locus characterization of the leprose asexual lichenized fungus Lepraria neglecta (Nyl.) Erichsen.</title>
        <authorList>
            <person name="Allen J.L."/>
            <person name="Pfeffer B."/>
        </authorList>
    </citation>
    <scope>NUCLEOTIDE SEQUENCE</scope>
    <source>
        <strain evidence="4">Allen 5258</strain>
    </source>
</reference>
<keyword evidence="5" id="KW-1185">Reference proteome</keyword>
<evidence type="ECO:0000313" key="4">
    <source>
        <dbReference type="EMBL" id="KAK3174049.1"/>
    </source>
</evidence>
<proteinExistence type="predicted"/>
<keyword evidence="1" id="KW-0677">Repeat</keyword>
<gene>
    <name evidence="4" type="ORF">OEA41_001293</name>
</gene>
<dbReference type="PANTHER" id="PTHR24173:SF74">
    <property type="entry name" value="ANKYRIN REPEAT DOMAIN-CONTAINING PROTEIN 16"/>
    <property type="match status" value="1"/>
</dbReference>
<dbReference type="InterPro" id="IPR002110">
    <property type="entry name" value="Ankyrin_rpt"/>
</dbReference>
<keyword evidence="2 3" id="KW-0040">ANK repeat</keyword>
<dbReference type="PROSITE" id="PS50297">
    <property type="entry name" value="ANK_REP_REGION"/>
    <property type="match status" value="2"/>
</dbReference>
<sequence>MADPLSIVASIISVIVAVEGLRKTLEQIKNLSNAPDEVFALINEVSDFDIVSKHIEELVTDDDEAMAAHRFQGDADVFRHIKTNDLKGLQLLYSTGLESPRDVCSHGRTALLCKSIQCTHNVIEISILHRASAYEASWDITFAGSEDQAILESFQTLFPCDDCIEDFELSWIHRIVLGILSRGLAEELHVSTRAEVNVPDTRGRNALSGSALRGDHQAVSLLLEAGADKNTSEIDGNTPLLFSTERGANSCMKLPLKAGANATHRSHKGRDALFKALENHDNPHCTKPLLAAGISVDIRDSHGASPLSWAALRNHVRSIPVLLDCRADINLANQEGDTLLMESLFFNSDDALKLLLEAGADYTKENHRAAKLPGIDINATNKKGKTALQLVQQREEKPDGFVKAFQIMLEVRRRPRKWCSRQ</sequence>
<dbReference type="AlphaFoldDB" id="A0AAD9Z9E4"/>
<evidence type="ECO:0000256" key="2">
    <source>
        <dbReference type="ARBA" id="ARBA00023043"/>
    </source>
</evidence>
<protein>
    <recommendedName>
        <fullName evidence="6">Ankyrin</fullName>
    </recommendedName>
</protein>
<dbReference type="InterPro" id="IPR036770">
    <property type="entry name" value="Ankyrin_rpt-contain_sf"/>
</dbReference>
<name>A0AAD9Z9E4_9LECA</name>
<feature type="repeat" description="ANK" evidence="3">
    <location>
        <begin position="302"/>
        <end position="334"/>
    </location>
</feature>
<dbReference type="Pfam" id="PF12796">
    <property type="entry name" value="Ank_2"/>
    <property type="match status" value="2"/>
</dbReference>
<dbReference type="PROSITE" id="PS50088">
    <property type="entry name" value="ANK_REPEAT"/>
    <property type="match status" value="3"/>
</dbReference>
<evidence type="ECO:0000313" key="5">
    <source>
        <dbReference type="Proteomes" id="UP001276659"/>
    </source>
</evidence>